<dbReference type="SUPFAM" id="SSF56574">
    <property type="entry name" value="Serpins"/>
    <property type="match status" value="1"/>
</dbReference>
<evidence type="ECO:0000313" key="2">
    <source>
        <dbReference type="EMBL" id="BDI28560.1"/>
    </source>
</evidence>
<dbReference type="PANTHER" id="PTHR11461">
    <property type="entry name" value="SERINE PROTEASE INHIBITOR, SERPIN"/>
    <property type="match status" value="1"/>
</dbReference>
<dbReference type="EMBL" id="AP025739">
    <property type="protein sequence ID" value="BDI28560.1"/>
    <property type="molecule type" value="Genomic_DNA"/>
</dbReference>
<gene>
    <name evidence="2" type="ORF">CCAX7_006110</name>
</gene>
<dbReference type="Proteomes" id="UP000287394">
    <property type="component" value="Chromosome"/>
</dbReference>
<dbReference type="SMART" id="SM00093">
    <property type="entry name" value="SERPIN"/>
    <property type="match status" value="1"/>
</dbReference>
<proteinExistence type="inferred from homology"/>
<dbReference type="Gene3D" id="2.30.39.10">
    <property type="entry name" value="Alpha-1-antitrypsin, domain 1"/>
    <property type="match status" value="1"/>
</dbReference>
<dbReference type="InterPro" id="IPR042185">
    <property type="entry name" value="Serpin_sf_2"/>
</dbReference>
<organism evidence="2 3">
    <name type="scientific">Capsulimonas corticalis</name>
    <dbReference type="NCBI Taxonomy" id="2219043"/>
    <lineage>
        <taxon>Bacteria</taxon>
        <taxon>Bacillati</taxon>
        <taxon>Armatimonadota</taxon>
        <taxon>Armatimonadia</taxon>
        <taxon>Capsulimonadales</taxon>
        <taxon>Capsulimonadaceae</taxon>
        <taxon>Capsulimonas</taxon>
    </lineage>
</organism>
<name>A0A402D3E3_9BACT</name>
<dbReference type="InterPro" id="IPR000215">
    <property type="entry name" value="Serpin_fam"/>
</dbReference>
<evidence type="ECO:0000313" key="3">
    <source>
        <dbReference type="Proteomes" id="UP000287394"/>
    </source>
</evidence>
<evidence type="ECO:0000256" key="1">
    <source>
        <dbReference type="RuleBase" id="RU000411"/>
    </source>
</evidence>
<dbReference type="GO" id="GO:0005615">
    <property type="term" value="C:extracellular space"/>
    <property type="evidence" value="ECO:0007669"/>
    <property type="project" value="InterPro"/>
</dbReference>
<protein>
    <submittedName>
        <fullName evidence="2">Serine protease inhibitor</fullName>
    </submittedName>
</protein>
<dbReference type="GO" id="GO:0004867">
    <property type="term" value="F:serine-type endopeptidase inhibitor activity"/>
    <property type="evidence" value="ECO:0007669"/>
    <property type="project" value="InterPro"/>
</dbReference>
<dbReference type="Pfam" id="PF00079">
    <property type="entry name" value="Serpin"/>
    <property type="match status" value="1"/>
</dbReference>
<dbReference type="AlphaFoldDB" id="A0A402D3E3"/>
<dbReference type="PROSITE" id="PS00284">
    <property type="entry name" value="SERPIN"/>
    <property type="match status" value="1"/>
</dbReference>
<comment type="similarity">
    <text evidence="1">Belongs to the serpin family.</text>
</comment>
<dbReference type="InterPro" id="IPR023796">
    <property type="entry name" value="Serpin_dom"/>
</dbReference>
<dbReference type="KEGG" id="ccot:CCAX7_006110"/>
<dbReference type="Gene3D" id="3.30.497.10">
    <property type="entry name" value="Antithrombin, subunit I, domain 2"/>
    <property type="match status" value="1"/>
</dbReference>
<sequence>MTQVATAANAFGIDLLGKLTKAHPDANCFISPYSVQQALLLADNGAGGITRKQIGTVLHLGTTPLATINIQTKALRESLTSADPKVKIDIANALWADHSFLFTTSYQETCQEFYDAHTQSVALRKPSGAAAINAWVKQKTENKISEIVTPAALIEAVAVLTNAVYFHGSWTTAFKASDTHPQTFHLSGQSAQQIPTMRREGAIDYAKSSDWEAVALPYGGGRLRMIAVLPAESSSLSAFVETLSAARWSALAQQLQPTRLSLFLPKVHVEYSASLKPALDSLGMRSAFRGDADFTAMGSRKDLLISDVLHKTTLDVDEEGTTASAATAVIMTPKAIMLPPPLTVRIDRPFFCAIQDTQTGAVLFAGAIRKPQ</sequence>
<dbReference type="CDD" id="cd19588">
    <property type="entry name" value="serpin_miropin-like"/>
    <property type="match status" value="1"/>
</dbReference>
<dbReference type="InterPro" id="IPR036186">
    <property type="entry name" value="Serpin_sf"/>
</dbReference>
<dbReference type="InterPro" id="IPR042178">
    <property type="entry name" value="Serpin_sf_1"/>
</dbReference>
<dbReference type="PANTHER" id="PTHR11461:SF211">
    <property type="entry name" value="GH10112P-RELATED"/>
    <property type="match status" value="1"/>
</dbReference>
<dbReference type="InterPro" id="IPR023795">
    <property type="entry name" value="Serpin_CS"/>
</dbReference>
<reference evidence="2 3" key="1">
    <citation type="journal article" date="2019" name="Int. J. Syst. Evol. Microbiol.">
        <title>Capsulimonas corticalis gen. nov., sp. nov., an aerobic capsulated bacterium, of a novel bacterial order, Capsulimonadales ord. nov., of the class Armatimonadia of the phylum Armatimonadetes.</title>
        <authorList>
            <person name="Li J."/>
            <person name="Kudo C."/>
            <person name="Tonouchi A."/>
        </authorList>
    </citation>
    <scope>NUCLEOTIDE SEQUENCE [LARGE SCALE GENOMIC DNA]</scope>
    <source>
        <strain evidence="2 3">AX-7</strain>
    </source>
</reference>
<keyword evidence="3" id="KW-1185">Reference proteome</keyword>
<accession>A0A402D3E3</accession>